<feature type="compositionally biased region" description="Basic and acidic residues" evidence="1">
    <location>
        <begin position="149"/>
        <end position="163"/>
    </location>
</feature>
<dbReference type="OrthoDB" id="1925325at2759"/>
<dbReference type="InterPro" id="IPR038947">
    <property type="entry name" value="At3g27210-like"/>
</dbReference>
<evidence type="ECO:0000313" key="2">
    <source>
        <dbReference type="EMBL" id="KAJ0215766.1"/>
    </source>
</evidence>
<dbReference type="EMBL" id="NBSK02000003">
    <property type="protein sequence ID" value="KAJ0215766.1"/>
    <property type="molecule type" value="Genomic_DNA"/>
</dbReference>
<organism evidence="2 3">
    <name type="scientific">Lactuca sativa</name>
    <name type="common">Garden lettuce</name>
    <dbReference type="NCBI Taxonomy" id="4236"/>
    <lineage>
        <taxon>Eukaryota</taxon>
        <taxon>Viridiplantae</taxon>
        <taxon>Streptophyta</taxon>
        <taxon>Embryophyta</taxon>
        <taxon>Tracheophyta</taxon>
        <taxon>Spermatophyta</taxon>
        <taxon>Magnoliopsida</taxon>
        <taxon>eudicotyledons</taxon>
        <taxon>Gunneridae</taxon>
        <taxon>Pentapetalae</taxon>
        <taxon>asterids</taxon>
        <taxon>campanulids</taxon>
        <taxon>Asterales</taxon>
        <taxon>Asteraceae</taxon>
        <taxon>Cichorioideae</taxon>
        <taxon>Cichorieae</taxon>
        <taxon>Lactucinae</taxon>
        <taxon>Lactuca</taxon>
    </lineage>
</organism>
<sequence>MGACVSNHQKASPMKPQKSFDSTKKTDHKVVIHPSFGSEKFPTMNGHVAVKPQLPHSQSPATISDFGSKEETFFDSQAWMDSDYEDEFMSVNGDFTPSRGNTPVHHISTIETKHGHDNTGPGTGIGTEPAVMDHNEPVGPTREPSPTPSDKKMRLLDLFKESVREDDDHEHEDDNNKEIVEPQKRHGLKSKSERHLIGLGSCFSNLLYVRGSERQKNKSQTPSVIVG</sequence>
<protein>
    <submittedName>
        <fullName evidence="2">Uncharacterized protein</fullName>
    </submittedName>
</protein>
<gene>
    <name evidence="2" type="ORF">LSAT_V11C300142540</name>
</gene>
<feature type="region of interest" description="Disordered" evidence="1">
    <location>
        <begin position="1"/>
        <end position="27"/>
    </location>
</feature>
<comment type="caution">
    <text evidence="2">The sequence shown here is derived from an EMBL/GenBank/DDBJ whole genome shotgun (WGS) entry which is preliminary data.</text>
</comment>
<dbReference type="PANTHER" id="PTHR34280:SF16">
    <property type="match status" value="1"/>
</dbReference>
<feature type="compositionally biased region" description="Basic and acidic residues" evidence="1">
    <location>
        <begin position="172"/>
        <end position="191"/>
    </location>
</feature>
<proteinExistence type="predicted"/>
<reference evidence="2 3" key="1">
    <citation type="journal article" date="2017" name="Nat. Commun.">
        <title>Genome assembly with in vitro proximity ligation data and whole-genome triplication in lettuce.</title>
        <authorList>
            <person name="Reyes-Chin-Wo S."/>
            <person name="Wang Z."/>
            <person name="Yang X."/>
            <person name="Kozik A."/>
            <person name="Arikit S."/>
            <person name="Song C."/>
            <person name="Xia L."/>
            <person name="Froenicke L."/>
            <person name="Lavelle D.O."/>
            <person name="Truco M.J."/>
            <person name="Xia R."/>
            <person name="Zhu S."/>
            <person name="Xu C."/>
            <person name="Xu H."/>
            <person name="Xu X."/>
            <person name="Cox K."/>
            <person name="Korf I."/>
            <person name="Meyers B.C."/>
            <person name="Michelmore R.W."/>
        </authorList>
    </citation>
    <scope>NUCLEOTIDE SEQUENCE [LARGE SCALE GENOMIC DNA]</scope>
    <source>
        <strain evidence="3">cv. Salinas</strain>
        <tissue evidence="2">Seedlings</tissue>
    </source>
</reference>
<name>A0A9R1XJT4_LACSA</name>
<evidence type="ECO:0000313" key="3">
    <source>
        <dbReference type="Proteomes" id="UP000235145"/>
    </source>
</evidence>
<dbReference type="PANTHER" id="PTHR34280">
    <property type="entry name" value="OS01G0920100 PROTEIN"/>
    <property type="match status" value="1"/>
</dbReference>
<feature type="region of interest" description="Disordered" evidence="1">
    <location>
        <begin position="111"/>
        <end position="191"/>
    </location>
</feature>
<feature type="compositionally biased region" description="Polar residues" evidence="1">
    <location>
        <begin position="1"/>
        <end position="10"/>
    </location>
</feature>
<keyword evidence="3" id="KW-1185">Reference proteome</keyword>
<accession>A0A9R1XJT4</accession>
<dbReference type="AlphaFoldDB" id="A0A9R1XJT4"/>
<dbReference type="Proteomes" id="UP000235145">
    <property type="component" value="Unassembled WGS sequence"/>
</dbReference>
<evidence type="ECO:0000256" key="1">
    <source>
        <dbReference type="SAM" id="MobiDB-lite"/>
    </source>
</evidence>